<evidence type="ECO:0000256" key="2">
    <source>
        <dbReference type="ARBA" id="ARBA00023002"/>
    </source>
</evidence>
<reference evidence="3" key="1">
    <citation type="submission" date="2007-04" db="EMBL/GenBank/DDBJ databases">
        <authorList>
            <consortium name="The Broad Institute Genome Sequencing Platform"/>
            <person name="Birren B."/>
            <person name="Lander E."/>
            <person name="Galagan J."/>
            <person name="Nusbaum C."/>
            <person name="Devon K."/>
            <person name="Ma L.-J."/>
            <person name="Jaffe D."/>
            <person name="Butler J."/>
            <person name="Alvarez P."/>
            <person name="Gnerre S."/>
            <person name="Grabherr M."/>
            <person name="Kleber M."/>
            <person name="Mauceli E."/>
            <person name="Brockman W."/>
            <person name="MacCallum I.A."/>
            <person name="Young S."/>
            <person name="LaButti K."/>
            <person name="DeCaprio D."/>
            <person name="Crawford M."/>
            <person name="Koehrsen M."/>
            <person name="Engels R."/>
            <person name="Montgomery P."/>
            <person name="Pearson M."/>
            <person name="Howarth C."/>
            <person name="Larson L."/>
            <person name="White J."/>
            <person name="O'Leary S."/>
            <person name="Kodira C."/>
            <person name="Zeng Q."/>
            <person name="Yandava C."/>
            <person name="Alvarado L."/>
            <person name="Kistler C."/>
            <person name="Shim W.-B."/>
            <person name="Kang S."/>
            <person name="Woloshuk C."/>
        </authorList>
    </citation>
    <scope>NUCLEOTIDE SEQUENCE</scope>
    <source>
        <strain evidence="3">4287</strain>
    </source>
</reference>
<evidence type="ECO:0000313" key="4">
    <source>
        <dbReference type="Proteomes" id="UP000009097"/>
    </source>
</evidence>
<evidence type="ECO:0000256" key="1">
    <source>
        <dbReference type="ARBA" id="ARBA00006484"/>
    </source>
</evidence>
<dbReference type="EMBL" id="DS231714">
    <property type="protein sequence ID" value="KNB14586.1"/>
    <property type="molecule type" value="Genomic_DNA"/>
</dbReference>
<dbReference type="GO" id="GO:0016491">
    <property type="term" value="F:oxidoreductase activity"/>
    <property type="evidence" value="ECO:0007669"/>
    <property type="project" value="UniProtKB-KW"/>
</dbReference>
<dbReference type="InterPro" id="IPR002347">
    <property type="entry name" value="SDR_fam"/>
</dbReference>
<dbReference type="GeneID" id="28954660"/>
<dbReference type="InterPro" id="IPR036291">
    <property type="entry name" value="NAD(P)-bd_dom_sf"/>
</dbReference>
<protein>
    <recommendedName>
        <fullName evidence="5">Dehydrogenase/reductase SDR family member 7</fullName>
    </recommendedName>
</protein>
<dbReference type="SUPFAM" id="SSF51735">
    <property type="entry name" value="NAD(P)-binding Rossmann-fold domains"/>
    <property type="match status" value="1"/>
</dbReference>
<dbReference type="VEuPathDB" id="FungiDB:FOXG_13398"/>
<dbReference type="PANTHER" id="PTHR43669:SF3">
    <property type="entry name" value="ALCOHOL DEHYDROGENASE, PUTATIVE (AFU_ORTHOLOGUE AFUA_3G03445)-RELATED"/>
    <property type="match status" value="1"/>
</dbReference>
<name>A0A0J9VV23_FUSO4</name>
<dbReference type="KEGG" id="fox:FOXG_13398"/>
<gene>
    <name evidence="3" type="ORF">FOXG_13398</name>
</gene>
<proteinExistence type="inferred from homology"/>
<dbReference type="RefSeq" id="XP_018252631.1">
    <property type="nucleotide sequence ID" value="XM_018393377.1"/>
</dbReference>
<dbReference type="Gene3D" id="3.40.50.720">
    <property type="entry name" value="NAD(P)-binding Rossmann-like Domain"/>
    <property type="match status" value="1"/>
</dbReference>
<dbReference type="Pfam" id="PF00106">
    <property type="entry name" value="adh_short"/>
    <property type="match status" value="1"/>
</dbReference>
<sequence>MITNSLCFIIKIHLRCPSSNSEYFFQHEAMSTPSLTNAQQVRDFVETIHDKQYPAIDPKSAGLPKGFVVCIIGAGGAAGSGLARSFAKAGAAGIIIAARTEKTLEATTKEVGDINASIKIASVACDITSNGSVADIASTVKSQFNGRLDAVFVNCGFSGPLSKATVLEEDFEDVQKAFATHCLGTWLAAHHLLPFLLESKGSFVVISSISAQGLTGFGTTSHYCTSKLAQARMVEMLHAQYAHKGIFVASVHPGGMQSEFSRAASNDIQHLLNDSPDLVGAFSVWLLKSLDLEKRRQALNGRWVSCKWDVEELQGKFQQIQQRDLLKFRMAVE</sequence>
<dbReference type="PANTHER" id="PTHR43669">
    <property type="entry name" value="5-KETO-D-GLUCONATE 5-REDUCTASE"/>
    <property type="match status" value="1"/>
</dbReference>
<accession>A0A0J9VV23</accession>
<reference evidence="3" key="2">
    <citation type="journal article" date="2010" name="Nature">
        <title>Comparative genomics reveals mobile pathogenicity chromosomes in Fusarium.</title>
        <authorList>
            <person name="Ma L.J."/>
            <person name="van der Does H.C."/>
            <person name="Borkovich K.A."/>
            <person name="Coleman J.J."/>
            <person name="Daboussi M.J."/>
            <person name="Di Pietro A."/>
            <person name="Dufresne M."/>
            <person name="Freitag M."/>
            <person name="Grabherr M."/>
            <person name="Henrissat B."/>
            <person name="Houterman P.M."/>
            <person name="Kang S."/>
            <person name="Shim W.B."/>
            <person name="Woloshuk C."/>
            <person name="Xie X."/>
            <person name="Xu J.R."/>
            <person name="Antoniw J."/>
            <person name="Baker S.E."/>
            <person name="Bluhm B.H."/>
            <person name="Breakspear A."/>
            <person name="Brown D.W."/>
            <person name="Butchko R.A."/>
            <person name="Chapman S."/>
            <person name="Coulson R."/>
            <person name="Coutinho P.M."/>
            <person name="Danchin E.G."/>
            <person name="Diener A."/>
            <person name="Gale L.R."/>
            <person name="Gardiner D.M."/>
            <person name="Goff S."/>
            <person name="Hammond-Kosack K.E."/>
            <person name="Hilburn K."/>
            <person name="Hua-Van A."/>
            <person name="Jonkers W."/>
            <person name="Kazan K."/>
            <person name="Kodira C.D."/>
            <person name="Koehrsen M."/>
            <person name="Kumar L."/>
            <person name="Lee Y.H."/>
            <person name="Li L."/>
            <person name="Manners J.M."/>
            <person name="Miranda-Saavedra D."/>
            <person name="Mukherjee M."/>
            <person name="Park G."/>
            <person name="Park J."/>
            <person name="Park S.Y."/>
            <person name="Proctor R.H."/>
            <person name="Regev A."/>
            <person name="Ruiz-Roldan M.C."/>
            <person name="Sain D."/>
            <person name="Sakthikumar S."/>
            <person name="Sykes S."/>
            <person name="Schwartz D.C."/>
            <person name="Turgeon B.G."/>
            <person name="Wapinski I."/>
            <person name="Yoder O."/>
            <person name="Young S."/>
            <person name="Zeng Q."/>
            <person name="Zhou S."/>
            <person name="Galagan J."/>
            <person name="Cuomo C.A."/>
            <person name="Kistler H.C."/>
            <person name="Rep M."/>
        </authorList>
    </citation>
    <scope>NUCLEOTIDE SEQUENCE [LARGE SCALE GENOMIC DNA]</scope>
    <source>
        <strain evidence="3">4287</strain>
    </source>
</reference>
<keyword evidence="2" id="KW-0560">Oxidoreductase</keyword>
<comment type="similarity">
    <text evidence="1">Belongs to the short-chain dehydrogenases/reductases (SDR) family.</text>
</comment>
<dbReference type="OrthoDB" id="1933717at2759"/>
<dbReference type="AlphaFoldDB" id="A0A0J9VV23"/>
<evidence type="ECO:0008006" key="5">
    <source>
        <dbReference type="Google" id="ProtNLM"/>
    </source>
</evidence>
<organism evidence="3 4">
    <name type="scientific">Fusarium oxysporum f. sp. lycopersici (strain 4287 / CBS 123668 / FGSC 9935 / NRRL 34936)</name>
    <name type="common">Fusarium vascular wilt of tomato</name>
    <dbReference type="NCBI Taxonomy" id="426428"/>
    <lineage>
        <taxon>Eukaryota</taxon>
        <taxon>Fungi</taxon>
        <taxon>Dikarya</taxon>
        <taxon>Ascomycota</taxon>
        <taxon>Pezizomycotina</taxon>
        <taxon>Sordariomycetes</taxon>
        <taxon>Hypocreomycetidae</taxon>
        <taxon>Hypocreales</taxon>
        <taxon>Nectriaceae</taxon>
        <taxon>Fusarium</taxon>
        <taxon>Fusarium oxysporum species complex</taxon>
    </lineage>
</organism>
<dbReference type="CDD" id="cd05233">
    <property type="entry name" value="SDR_c"/>
    <property type="match status" value="1"/>
</dbReference>
<evidence type="ECO:0000313" key="3">
    <source>
        <dbReference type="EMBL" id="KNB14586.1"/>
    </source>
</evidence>
<dbReference type="PRINTS" id="PR00081">
    <property type="entry name" value="GDHRDH"/>
</dbReference>
<dbReference type="Proteomes" id="UP000009097">
    <property type="component" value="Unassembled WGS sequence"/>
</dbReference>